<dbReference type="GO" id="GO:0009279">
    <property type="term" value="C:cell outer membrane"/>
    <property type="evidence" value="ECO:0007669"/>
    <property type="project" value="UniProtKB-SubCell"/>
</dbReference>
<evidence type="ECO:0000256" key="5">
    <source>
        <dbReference type="ARBA" id="ARBA00022692"/>
    </source>
</evidence>
<dbReference type="GO" id="GO:0015288">
    <property type="term" value="F:porin activity"/>
    <property type="evidence" value="ECO:0007669"/>
    <property type="project" value="TreeGrafter"/>
</dbReference>
<dbReference type="GO" id="GO:1990281">
    <property type="term" value="C:efflux pump complex"/>
    <property type="evidence" value="ECO:0007669"/>
    <property type="project" value="TreeGrafter"/>
</dbReference>
<dbReference type="Pfam" id="PF02321">
    <property type="entry name" value="OEP"/>
    <property type="match status" value="2"/>
</dbReference>
<keyword evidence="6" id="KW-0472">Membrane</keyword>
<dbReference type="InterPro" id="IPR051906">
    <property type="entry name" value="TolC-like"/>
</dbReference>
<comment type="similarity">
    <text evidence="2">Belongs to the outer membrane factor (OMF) (TC 1.B.17) family.</text>
</comment>
<dbReference type="Gene3D" id="1.20.1600.10">
    <property type="entry name" value="Outer membrane efflux proteins (OEP)"/>
    <property type="match status" value="1"/>
</dbReference>
<evidence type="ECO:0000256" key="2">
    <source>
        <dbReference type="ARBA" id="ARBA00007613"/>
    </source>
</evidence>
<dbReference type="Proteomes" id="UP000476411">
    <property type="component" value="Chromosome"/>
</dbReference>
<evidence type="ECO:0000313" key="9">
    <source>
        <dbReference type="Proteomes" id="UP000476411"/>
    </source>
</evidence>
<organism evidence="8 9">
    <name type="scientific">Chitinophaga agri</name>
    <dbReference type="NCBI Taxonomy" id="2703787"/>
    <lineage>
        <taxon>Bacteria</taxon>
        <taxon>Pseudomonadati</taxon>
        <taxon>Bacteroidota</taxon>
        <taxon>Chitinophagia</taxon>
        <taxon>Chitinophagales</taxon>
        <taxon>Chitinophagaceae</taxon>
        <taxon>Chitinophaga</taxon>
    </lineage>
</organism>
<keyword evidence="3" id="KW-0813">Transport</keyword>
<dbReference type="RefSeq" id="WP_162335245.1">
    <property type="nucleotide sequence ID" value="NZ_CP048113.1"/>
</dbReference>
<evidence type="ECO:0000256" key="1">
    <source>
        <dbReference type="ARBA" id="ARBA00004442"/>
    </source>
</evidence>
<evidence type="ECO:0000313" key="8">
    <source>
        <dbReference type="EMBL" id="QHS63529.1"/>
    </source>
</evidence>
<dbReference type="EMBL" id="CP048113">
    <property type="protein sequence ID" value="QHS63529.1"/>
    <property type="molecule type" value="Genomic_DNA"/>
</dbReference>
<evidence type="ECO:0000256" key="7">
    <source>
        <dbReference type="ARBA" id="ARBA00023237"/>
    </source>
</evidence>
<keyword evidence="4" id="KW-1134">Transmembrane beta strand</keyword>
<evidence type="ECO:0000256" key="3">
    <source>
        <dbReference type="ARBA" id="ARBA00022448"/>
    </source>
</evidence>
<keyword evidence="7" id="KW-0998">Cell outer membrane</keyword>
<evidence type="ECO:0000256" key="6">
    <source>
        <dbReference type="ARBA" id="ARBA00023136"/>
    </source>
</evidence>
<gene>
    <name evidence="8" type="ORF">GWR21_29290</name>
</gene>
<dbReference type="KEGG" id="chih:GWR21_29290"/>
<dbReference type="PANTHER" id="PTHR30026:SF20">
    <property type="entry name" value="OUTER MEMBRANE PROTEIN TOLC"/>
    <property type="match status" value="1"/>
</dbReference>
<dbReference type="SUPFAM" id="SSF56954">
    <property type="entry name" value="Outer membrane efflux proteins (OEP)"/>
    <property type="match status" value="1"/>
</dbReference>
<dbReference type="InterPro" id="IPR003423">
    <property type="entry name" value="OMP_efflux"/>
</dbReference>
<dbReference type="PANTHER" id="PTHR30026">
    <property type="entry name" value="OUTER MEMBRANE PROTEIN TOLC"/>
    <property type="match status" value="1"/>
</dbReference>
<reference evidence="8 9" key="1">
    <citation type="submission" date="2020-01" db="EMBL/GenBank/DDBJ databases">
        <title>Complete genome sequence of Chitinophaga sp. H33E-04 isolated from quinoa roots.</title>
        <authorList>
            <person name="Weon H.-Y."/>
            <person name="Lee S.A."/>
        </authorList>
    </citation>
    <scope>NUCLEOTIDE SEQUENCE [LARGE SCALE GENOMIC DNA]</scope>
    <source>
        <strain evidence="8 9">H33E-04</strain>
    </source>
</reference>
<evidence type="ECO:0000256" key="4">
    <source>
        <dbReference type="ARBA" id="ARBA00022452"/>
    </source>
</evidence>
<sequence>MRQIYIVLWFLMTTLLLYRPAIFAQKKLTLEEVLSIAASNSIHSRLAETQKEIANNVFQTYKSDRRPQISFSGAVPMYNKSYAPITQPDGKILFIPVKQNFSTAGFSLSQAITATGGQISLNTNLSRFDDYITNFKQYNATPIFLALNQPLGGFNAMRWARKIEPLRFAEAKKAFSVEMEEIRLKATDLYFNVLEAQNDITVSRQNVSDYQANYDVETKRIALGTTNQDKLTQLELQVLEAEQTLKTAEYQLKIARLDLKVFAGITAAEDFEVLMPELATVYYPDAAQALAFAKKNRPEYIAFERKQLEAQGELARSKAEKYGVNVAATMGYNNSDLRFAGAYGDLKSQTTVGVEFDIPMVDWGRRNAKISTAKANLKLQQYQNMLDESTLAQQITTLVESLVLLQNNVLQGQKVQKVAENRYGFALTNYQAGKYTVTELSIAQAQRDAARKKYTAALREYWKGHFGFRKLTGFDPVIGKAIAETND</sequence>
<dbReference type="AlphaFoldDB" id="A0A6B9ZNR9"/>
<protein>
    <submittedName>
        <fullName evidence="8">TolC family protein</fullName>
    </submittedName>
</protein>
<dbReference type="GO" id="GO:0015562">
    <property type="term" value="F:efflux transmembrane transporter activity"/>
    <property type="evidence" value="ECO:0007669"/>
    <property type="project" value="InterPro"/>
</dbReference>
<name>A0A6B9ZNR9_9BACT</name>
<keyword evidence="9" id="KW-1185">Reference proteome</keyword>
<comment type="subcellular location">
    <subcellularLocation>
        <location evidence="1">Cell outer membrane</location>
    </subcellularLocation>
</comment>
<accession>A0A6B9ZNR9</accession>
<proteinExistence type="inferred from homology"/>
<keyword evidence="5" id="KW-0812">Transmembrane</keyword>